<keyword evidence="2" id="KW-0328">Glycosyltransferase</keyword>
<name>A0A978U9W9_ZIZJJ</name>
<evidence type="ECO:0000313" key="4">
    <source>
        <dbReference type="EMBL" id="KAH7511443.1"/>
    </source>
</evidence>
<comment type="caution">
    <text evidence="4">The sequence shown here is derived from an EMBL/GenBank/DDBJ whole genome shotgun (WGS) entry which is preliminary data.</text>
</comment>
<dbReference type="EMBL" id="JAEACU010000098">
    <property type="protein sequence ID" value="KAH7511443.1"/>
    <property type="molecule type" value="Genomic_DNA"/>
</dbReference>
<evidence type="ECO:0000313" key="5">
    <source>
        <dbReference type="Proteomes" id="UP000813462"/>
    </source>
</evidence>
<dbReference type="Proteomes" id="UP000813462">
    <property type="component" value="Unassembled WGS sequence"/>
</dbReference>
<evidence type="ECO:0000256" key="1">
    <source>
        <dbReference type="ARBA" id="ARBA00009995"/>
    </source>
</evidence>
<dbReference type="SUPFAM" id="SSF53756">
    <property type="entry name" value="UDP-Glycosyltransferase/glycogen phosphorylase"/>
    <property type="match status" value="1"/>
</dbReference>
<keyword evidence="3" id="KW-0808">Transferase</keyword>
<proteinExistence type="inferred from homology"/>
<protein>
    <recommendedName>
        <fullName evidence="6">Soyasapogenol B glucuronide galactosyltransferase-like</fullName>
    </recommendedName>
</protein>
<organism evidence="4 5">
    <name type="scientific">Ziziphus jujuba var. spinosa</name>
    <dbReference type="NCBI Taxonomy" id="714518"/>
    <lineage>
        <taxon>Eukaryota</taxon>
        <taxon>Viridiplantae</taxon>
        <taxon>Streptophyta</taxon>
        <taxon>Embryophyta</taxon>
        <taxon>Tracheophyta</taxon>
        <taxon>Spermatophyta</taxon>
        <taxon>Magnoliopsida</taxon>
        <taxon>eudicotyledons</taxon>
        <taxon>Gunneridae</taxon>
        <taxon>Pentapetalae</taxon>
        <taxon>rosids</taxon>
        <taxon>fabids</taxon>
        <taxon>Rosales</taxon>
        <taxon>Rhamnaceae</taxon>
        <taxon>Paliureae</taxon>
        <taxon>Ziziphus</taxon>
    </lineage>
</organism>
<dbReference type="Gene3D" id="3.40.50.2000">
    <property type="entry name" value="Glycogen Phosphorylase B"/>
    <property type="match status" value="1"/>
</dbReference>
<dbReference type="GO" id="GO:0035251">
    <property type="term" value="F:UDP-glucosyltransferase activity"/>
    <property type="evidence" value="ECO:0007669"/>
    <property type="project" value="TreeGrafter"/>
</dbReference>
<reference evidence="4" key="1">
    <citation type="journal article" date="2021" name="Front. Plant Sci.">
        <title>Chromosome-Scale Genome Assembly for Chinese Sour Jujube and Insights Into Its Genome Evolution and Domestication Signature.</title>
        <authorList>
            <person name="Shen L.-Y."/>
            <person name="Luo H."/>
            <person name="Wang X.-L."/>
            <person name="Wang X.-M."/>
            <person name="Qiu X.-J."/>
            <person name="Liu H."/>
            <person name="Zhou S.-S."/>
            <person name="Jia K.-H."/>
            <person name="Nie S."/>
            <person name="Bao Y.-T."/>
            <person name="Zhang R.-G."/>
            <person name="Yun Q.-Z."/>
            <person name="Chai Y.-H."/>
            <person name="Lu J.-Y."/>
            <person name="Li Y."/>
            <person name="Zhao S.-W."/>
            <person name="Mao J.-F."/>
            <person name="Jia S.-G."/>
            <person name="Mao Y.-M."/>
        </authorList>
    </citation>
    <scope>NUCLEOTIDE SEQUENCE</scope>
    <source>
        <strain evidence="4">AT0</strain>
        <tissue evidence="4">Leaf</tissue>
    </source>
</reference>
<dbReference type="FunFam" id="3.40.50.2000:FF:000071">
    <property type="entry name" value="Glycosyltransferase"/>
    <property type="match status" value="1"/>
</dbReference>
<dbReference type="PANTHER" id="PTHR48047">
    <property type="entry name" value="GLYCOSYLTRANSFERASE"/>
    <property type="match status" value="1"/>
</dbReference>
<gene>
    <name evidence="4" type="ORF">FEM48_ZijujUnG0011700</name>
</gene>
<dbReference type="AlphaFoldDB" id="A0A978U9W9"/>
<comment type="similarity">
    <text evidence="1">Belongs to the UDP-glycosyltransferase family.</text>
</comment>
<sequence length="280" mass="31541">MGSQTDKLSMFFLPFVTAGHLIPMVDEARVFAMHGVDVIIILTQANAALFQKNIDRDFVAGHNIRIHTLRFPSAEVGLPDGIESLNTITSMEMVAALFQGLQVLQKPIEQLLYDQLPDCIVADMFFPWTLDVANQLGIPRLAFRGTSYFSLCAEYCVRVHEPHKSADSGVVSLTGFPHKIEMLISQLPDWSRTTTQFTAMMDIMRETEEKSYGVLMNSFQELEKDYKEYFKTTMGLKTWSIGPVSLWVNRNVSDKVGRYLNCVVAGLYWSDIISSPNHGS</sequence>
<evidence type="ECO:0000256" key="3">
    <source>
        <dbReference type="ARBA" id="ARBA00022679"/>
    </source>
</evidence>
<accession>A0A978U9W9</accession>
<evidence type="ECO:0008006" key="6">
    <source>
        <dbReference type="Google" id="ProtNLM"/>
    </source>
</evidence>
<dbReference type="PANTHER" id="PTHR48047:SF45">
    <property type="entry name" value="SCOPOLETIN GLUCOSYLTRANSFERASE-LIKE"/>
    <property type="match status" value="1"/>
</dbReference>
<evidence type="ECO:0000256" key="2">
    <source>
        <dbReference type="ARBA" id="ARBA00022676"/>
    </source>
</evidence>